<gene>
    <name evidence="2" type="ORF">PBAH0796_LOCUS13180</name>
</gene>
<organism evidence="2">
    <name type="scientific">Pyrodinium bahamense</name>
    <dbReference type="NCBI Taxonomy" id="73915"/>
    <lineage>
        <taxon>Eukaryota</taxon>
        <taxon>Sar</taxon>
        <taxon>Alveolata</taxon>
        <taxon>Dinophyceae</taxon>
        <taxon>Gonyaulacales</taxon>
        <taxon>Pyrocystaceae</taxon>
        <taxon>Pyrodinium</taxon>
    </lineage>
</organism>
<dbReference type="GO" id="GO:0016491">
    <property type="term" value="F:oxidoreductase activity"/>
    <property type="evidence" value="ECO:0007669"/>
    <property type="project" value="InterPro"/>
</dbReference>
<name>A0A7S0AAL5_9DINO</name>
<accession>A0A7S0AAL5</accession>
<dbReference type="EMBL" id="HBEG01021770">
    <property type="protein sequence ID" value="CAD8357813.1"/>
    <property type="molecule type" value="Transcribed_RNA"/>
</dbReference>
<dbReference type="AlphaFoldDB" id="A0A7S0AAL5"/>
<proteinExistence type="inferred from homology"/>
<dbReference type="PANTHER" id="PTHR34598:SF3">
    <property type="entry name" value="OXIDOREDUCTASE AN1597"/>
    <property type="match status" value="1"/>
</dbReference>
<reference evidence="2" key="1">
    <citation type="submission" date="2021-01" db="EMBL/GenBank/DDBJ databases">
        <authorList>
            <person name="Corre E."/>
            <person name="Pelletier E."/>
            <person name="Niang G."/>
            <person name="Scheremetjew M."/>
            <person name="Finn R."/>
            <person name="Kale V."/>
            <person name="Holt S."/>
            <person name="Cochrane G."/>
            <person name="Meng A."/>
            <person name="Brown T."/>
            <person name="Cohen L."/>
        </authorList>
    </citation>
    <scope>NUCLEOTIDE SEQUENCE</scope>
    <source>
        <strain evidence="2">Pbaha01</strain>
    </source>
</reference>
<sequence length="357" mass="38014">MATAATGIEAYVGGAKVFAVSGRQQPAGGAEAAAARPMAPGWTPARNGFCLLTGQRMPPAEEAFEETPGSFGVSTLFRFAGARAEAVAANTAPAAAPPPLAPYYQHIAEAAKAAFPEAEYVWVQGHIIFSAEVSPLKNIRVLLYNAATRALAGLLSKVFPCCVPAKAARNSGAKATVPVFGAAEFVHVDESAEQGAEQLSQAIGNSIRLPDGFVSDASKQRRVVSANFWRNLRADKAIKNHHLAVVDAQTVTEDELHAAKFKNYAIGGQEQYHLAVKESHRLVYFPDMAQSEILVFKQGEYEVRRVAEGQHSVTAAAEPQRSFIFHTAIVDPAAPKDAPPRKSIVCAGVKIIMPEAD</sequence>
<dbReference type="NCBIfam" id="NF041278">
    <property type="entry name" value="CmcJ_NvfI_EfuI"/>
    <property type="match status" value="1"/>
</dbReference>
<evidence type="ECO:0000256" key="1">
    <source>
        <dbReference type="ARBA" id="ARBA00023604"/>
    </source>
</evidence>
<evidence type="ECO:0000313" key="2">
    <source>
        <dbReference type="EMBL" id="CAD8357813.1"/>
    </source>
</evidence>
<comment type="similarity">
    <text evidence="1">Belongs to the asaB hydroxylase/desaturase family.</text>
</comment>
<protein>
    <submittedName>
        <fullName evidence="2">Uncharacterized protein</fullName>
    </submittedName>
</protein>
<dbReference type="InterPro" id="IPR044053">
    <property type="entry name" value="AsaB-like"/>
</dbReference>
<dbReference type="PANTHER" id="PTHR34598">
    <property type="entry name" value="BLL6449 PROTEIN"/>
    <property type="match status" value="1"/>
</dbReference>